<reference evidence="2" key="1">
    <citation type="submission" date="2021-02" db="EMBL/GenBank/DDBJ databases">
        <authorList>
            <person name="Nowell W R."/>
        </authorList>
    </citation>
    <scope>NUCLEOTIDE SEQUENCE</scope>
</reference>
<dbReference type="PROSITE" id="PS50005">
    <property type="entry name" value="TPR"/>
    <property type="match status" value="1"/>
</dbReference>
<dbReference type="Proteomes" id="UP000676336">
    <property type="component" value="Unassembled WGS sequence"/>
</dbReference>
<feature type="repeat" description="TPR" evidence="1">
    <location>
        <begin position="178"/>
        <end position="211"/>
    </location>
</feature>
<evidence type="ECO:0000313" key="3">
    <source>
        <dbReference type="EMBL" id="CAF4003107.1"/>
    </source>
</evidence>
<proteinExistence type="predicted"/>
<organism evidence="2 4">
    <name type="scientific">Rotaria magnacalcarata</name>
    <dbReference type="NCBI Taxonomy" id="392030"/>
    <lineage>
        <taxon>Eukaryota</taxon>
        <taxon>Metazoa</taxon>
        <taxon>Spiralia</taxon>
        <taxon>Gnathifera</taxon>
        <taxon>Rotifera</taxon>
        <taxon>Eurotatoria</taxon>
        <taxon>Bdelloidea</taxon>
        <taxon>Philodinida</taxon>
        <taxon>Philodinidae</taxon>
        <taxon>Rotaria</taxon>
    </lineage>
</organism>
<comment type="caution">
    <text evidence="2">The sequence shown here is derived from an EMBL/GenBank/DDBJ whole genome shotgun (WGS) entry which is preliminary data.</text>
</comment>
<dbReference type="Gene3D" id="1.25.40.10">
    <property type="entry name" value="Tetratricopeptide repeat domain"/>
    <property type="match status" value="1"/>
</dbReference>
<sequence length="231" mass="27148">MSIVPFSHIDDREISTINLNQQQTSFMWYQLLIEILKQMPLTNISRNDLLHECRIEYADDKREIDRIQEFSNTYNSDNVIQCYTKEENEVSFTIGTIFEINIVEELSDTIWHVKLTLCDDDNDLNRIELIDHLKCEIDHISDISFLVKIFIYINELGKAKDLYNLILTDLPSDHRDRISIKNNIGAIHFGNGQYCDALKYYRQALKISRLLIPKDFITLSTILNNIEHAYN</sequence>
<dbReference type="Proteomes" id="UP000663824">
    <property type="component" value="Unassembled WGS sequence"/>
</dbReference>
<accession>A0A816TQK0</accession>
<dbReference type="SUPFAM" id="SSF48452">
    <property type="entry name" value="TPR-like"/>
    <property type="match status" value="1"/>
</dbReference>
<evidence type="ECO:0008006" key="5">
    <source>
        <dbReference type="Google" id="ProtNLM"/>
    </source>
</evidence>
<gene>
    <name evidence="2" type="ORF">MBJ925_LOCUS22917</name>
    <name evidence="3" type="ORF">SMN809_LOCUS12047</name>
</gene>
<keyword evidence="1" id="KW-0802">TPR repeat</keyword>
<evidence type="ECO:0000256" key="1">
    <source>
        <dbReference type="PROSITE-ProRule" id="PRU00339"/>
    </source>
</evidence>
<protein>
    <recommendedName>
        <fullName evidence="5">Tetratricopeptide repeat protein</fullName>
    </recommendedName>
</protein>
<name>A0A816TQK0_9BILA</name>
<evidence type="ECO:0000313" key="4">
    <source>
        <dbReference type="Proteomes" id="UP000663824"/>
    </source>
</evidence>
<dbReference type="InterPro" id="IPR019734">
    <property type="entry name" value="TPR_rpt"/>
</dbReference>
<evidence type="ECO:0000313" key="2">
    <source>
        <dbReference type="EMBL" id="CAF2104241.1"/>
    </source>
</evidence>
<dbReference type="AlphaFoldDB" id="A0A816TQK0"/>
<dbReference type="EMBL" id="CAJNRE010011694">
    <property type="protein sequence ID" value="CAF2104241.1"/>
    <property type="molecule type" value="Genomic_DNA"/>
</dbReference>
<dbReference type="EMBL" id="CAJOBI010004480">
    <property type="protein sequence ID" value="CAF4003107.1"/>
    <property type="molecule type" value="Genomic_DNA"/>
</dbReference>
<dbReference type="InterPro" id="IPR011990">
    <property type="entry name" value="TPR-like_helical_dom_sf"/>
</dbReference>